<comment type="caution">
    <text evidence="3">The sequence shown here is derived from an EMBL/GenBank/DDBJ whole genome shotgun (WGS) entry which is preliminary data.</text>
</comment>
<reference evidence="3 4" key="1">
    <citation type="submission" date="2019-03" db="EMBL/GenBank/DDBJ databases">
        <title>Genomic Encyclopedia of Type Strains, Phase IV (KMG-IV): sequencing the most valuable type-strain genomes for metagenomic binning, comparative biology and taxonomic classification.</title>
        <authorList>
            <person name="Goeker M."/>
        </authorList>
    </citation>
    <scope>NUCLEOTIDE SEQUENCE [LARGE SCALE GENOMIC DNA]</scope>
    <source>
        <strain evidence="3 4">DSM 28679</strain>
    </source>
</reference>
<feature type="domain" description="DUF4168" evidence="2">
    <location>
        <begin position="45"/>
        <end position="120"/>
    </location>
</feature>
<dbReference type="AlphaFoldDB" id="A0A4R6U045"/>
<keyword evidence="1" id="KW-0732">Signal</keyword>
<evidence type="ECO:0000313" key="3">
    <source>
        <dbReference type="EMBL" id="TDQ39620.1"/>
    </source>
</evidence>
<dbReference type="InterPro" id="IPR025433">
    <property type="entry name" value="DUF4168"/>
</dbReference>
<feature type="chain" id="PRO_5020809589" evidence="1">
    <location>
        <begin position="26"/>
        <end position="125"/>
    </location>
</feature>
<dbReference type="Proteomes" id="UP000294575">
    <property type="component" value="Unassembled WGS sequence"/>
</dbReference>
<evidence type="ECO:0000259" key="2">
    <source>
        <dbReference type="Pfam" id="PF13767"/>
    </source>
</evidence>
<evidence type="ECO:0000256" key="1">
    <source>
        <dbReference type="SAM" id="SignalP"/>
    </source>
</evidence>
<proteinExistence type="predicted"/>
<dbReference type="RefSeq" id="WP_166627830.1">
    <property type="nucleotide sequence ID" value="NZ_LNJZ01000006.1"/>
</dbReference>
<keyword evidence="4" id="KW-1185">Reference proteome</keyword>
<evidence type="ECO:0000313" key="4">
    <source>
        <dbReference type="Proteomes" id="UP000294575"/>
    </source>
</evidence>
<accession>A0A4R6U045</accession>
<sequence>MHFTTPKLVALALAGGLTFATHVVAQEPAAQPETAPSVQQSQYTDQELDMFASSYQAIMEVREKYAAELEAVDDEEKSRQLIARANEEISNLVGRYGLSVEKYNEIAQSLQTDPELVQRVMGKLQ</sequence>
<dbReference type="EMBL" id="SNYK01000002">
    <property type="protein sequence ID" value="TDQ39620.1"/>
    <property type="molecule type" value="Genomic_DNA"/>
</dbReference>
<protein>
    <submittedName>
        <fullName evidence="3">Uncharacterized protein DUF4168</fullName>
    </submittedName>
</protein>
<organism evidence="3 4">
    <name type="scientific">Thiopseudomonas denitrificans</name>
    <dbReference type="NCBI Taxonomy" id="1501432"/>
    <lineage>
        <taxon>Bacteria</taxon>
        <taxon>Pseudomonadati</taxon>
        <taxon>Pseudomonadota</taxon>
        <taxon>Gammaproteobacteria</taxon>
        <taxon>Pseudomonadales</taxon>
        <taxon>Pseudomonadaceae</taxon>
        <taxon>Thiopseudomonas</taxon>
    </lineage>
</organism>
<feature type="signal peptide" evidence="1">
    <location>
        <begin position="1"/>
        <end position="25"/>
    </location>
</feature>
<name>A0A4R6U045_9GAMM</name>
<dbReference type="Pfam" id="PF13767">
    <property type="entry name" value="DUF4168"/>
    <property type="match status" value="1"/>
</dbReference>
<gene>
    <name evidence="3" type="ORF">DFQ45_102322</name>
</gene>